<dbReference type="EMBL" id="MU863902">
    <property type="protein sequence ID" value="KAK4201876.1"/>
    <property type="molecule type" value="Genomic_DNA"/>
</dbReference>
<dbReference type="PANTHER" id="PTHR22775">
    <property type="entry name" value="SORTING NEXIN"/>
    <property type="match status" value="1"/>
</dbReference>
<dbReference type="PROSITE" id="PS50192">
    <property type="entry name" value="T_SNARE"/>
    <property type="match status" value="1"/>
</dbReference>
<organism evidence="7 8">
    <name type="scientific">Triangularia verruculosa</name>
    <dbReference type="NCBI Taxonomy" id="2587418"/>
    <lineage>
        <taxon>Eukaryota</taxon>
        <taxon>Fungi</taxon>
        <taxon>Dikarya</taxon>
        <taxon>Ascomycota</taxon>
        <taxon>Pezizomycotina</taxon>
        <taxon>Sordariomycetes</taxon>
        <taxon>Sordariomycetidae</taxon>
        <taxon>Sordariales</taxon>
        <taxon>Podosporaceae</taxon>
        <taxon>Triangularia</taxon>
    </lineage>
</organism>
<dbReference type="InterPro" id="IPR036871">
    <property type="entry name" value="PX_dom_sf"/>
</dbReference>
<dbReference type="CDD" id="cd06897">
    <property type="entry name" value="PX_SNARE"/>
    <property type="match status" value="1"/>
</dbReference>
<feature type="domain" description="PX" evidence="6">
    <location>
        <begin position="4"/>
        <end position="120"/>
    </location>
</feature>
<evidence type="ECO:0000256" key="4">
    <source>
        <dbReference type="ARBA" id="ARBA00054927"/>
    </source>
</evidence>
<dbReference type="GO" id="GO:0035091">
    <property type="term" value="F:phosphatidylinositol binding"/>
    <property type="evidence" value="ECO:0007669"/>
    <property type="project" value="InterPro"/>
</dbReference>
<evidence type="ECO:0000256" key="3">
    <source>
        <dbReference type="ARBA" id="ARBA00023054"/>
    </source>
</evidence>
<dbReference type="Gene3D" id="3.30.1520.10">
    <property type="entry name" value="Phox-like domain"/>
    <property type="match status" value="1"/>
</dbReference>
<reference evidence="7" key="2">
    <citation type="submission" date="2023-05" db="EMBL/GenBank/DDBJ databases">
        <authorList>
            <consortium name="Lawrence Berkeley National Laboratory"/>
            <person name="Steindorff A."/>
            <person name="Hensen N."/>
            <person name="Bonometti L."/>
            <person name="Westerberg I."/>
            <person name="Brannstrom I.O."/>
            <person name="Guillou S."/>
            <person name="Cros-Aarteil S."/>
            <person name="Calhoun S."/>
            <person name="Haridas S."/>
            <person name="Kuo A."/>
            <person name="Mondo S."/>
            <person name="Pangilinan J."/>
            <person name="Riley R."/>
            <person name="Labutti K."/>
            <person name="Andreopoulos B."/>
            <person name="Lipzen A."/>
            <person name="Chen C."/>
            <person name="Yanf M."/>
            <person name="Daum C."/>
            <person name="Ng V."/>
            <person name="Clum A."/>
            <person name="Ohm R."/>
            <person name="Martin F."/>
            <person name="Silar P."/>
            <person name="Natvig D."/>
            <person name="Lalanne C."/>
            <person name="Gautier V."/>
            <person name="Ament-Velasquez S.L."/>
            <person name="Kruys A."/>
            <person name="Hutchinson M.I."/>
            <person name="Powell A.J."/>
            <person name="Barry K."/>
            <person name="Miller A.N."/>
            <person name="Grigoriev I.V."/>
            <person name="Debuchy R."/>
            <person name="Gladieux P."/>
            <person name="Thoren M.H."/>
            <person name="Johannesson H."/>
        </authorList>
    </citation>
    <scope>NUCLEOTIDE SEQUENCE</scope>
    <source>
        <strain evidence="7">CBS 315.58</strain>
    </source>
</reference>
<dbReference type="Pfam" id="PF00787">
    <property type="entry name" value="PX"/>
    <property type="match status" value="1"/>
</dbReference>
<dbReference type="CDD" id="cd15858">
    <property type="entry name" value="SNARE_VAM7"/>
    <property type="match status" value="1"/>
</dbReference>
<dbReference type="GO" id="GO:0000329">
    <property type="term" value="C:fungal-type vacuole membrane"/>
    <property type="evidence" value="ECO:0007669"/>
    <property type="project" value="UniProtKB-ARBA"/>
</dbReference>
<feature type="domain" description="T-SNARE coiled-coil homology" evidence="5">
    <location>
        <begin position="320"/>
        <end position="382"/>
    </location>
</feature>
<evidence type="ECO:0000256" key="1">
    <source>
        <dbReference type="ARBA" id="ARBA00004116"/>
    </source>
</evidence>
<dbReference type="Gene3D" id="1.20.5.110">
    <property type="match status" value="1"/>
</dbReference>
<evidence type="ECO:0000259" key="5">
    <source>
        <dbReference type="PROSITE" id="PS50192"/>
    </source>
</evidence>
<dbReference type="GO" id="GO:0097576">
    <property type="term" value="P:vacuole fusion"/>
    <property type="evidence" value="ECO:0007669"/>
    <property type="project" value="UniProtKB-ARBA"/>
</dbReference>
<evidence type="ECO:0000313" key="7">
    <source>
        <dbReference type="EMBL" id="KAK4201876.1"/>
    </source>
</evidence>
<accession>A0AAN7AUQ8</accession>
<dbReference type="SUPFAM" id="SSF58038">
    <property type="entry name" value="SNARE fusion complex"/>
    <property type="match status" value="1"/>
</dbReference>
<dbReference type="SMART" id="SM00312">
    <property type="entry name" value="PX"/>
    <property type="match status" value="1"/>
</dbReference>
<proteinExistence type="predicted"/>
<dbReference type="GO" id="GO:0007034">
    <property type="term" value="P:vacuolar transport"/>
    <property type="evidence" value="ECO:0007669"/>
    <property type="project" value="UniProtKB-ARBA"/>
</dbReference>
<evidence type="ECO:0000313" key="8">
    <source>
        <dbReference type="Proteomes" id="UP001303160"/>
    </source>
</evidence>
<dbReference type="PROSITE" id="PS50195">
    <property type="entry name" value="PX"/>
    <property type="match status" value="1"/>
</dbReference>
<dbReference type="Proteomes" id="UP001303160">
    <property type="component" value="Unassembled WGS sequence"/>
</dbReference>
<protein>
    <submittedName>
        <fullName evidence="7">Vacuolar morphogenesis protein 7</fullName>
    </submittedName>
</protein>
<name>A0AAN7AUQ8_9PEZI</name>
<dbReference type="PANTHER" id="PTHR22775:SF3">
    <property type="entry name" value="SORTING NEXIN-13"/>
    <property type="match status" value="1"/>
</dbReference>
<keyword evidence="2" id="KW-0926">Vacuole</keyword>
<dbReference type="InterPro" id="IPR001683">
    <property type="entry name" value="PX_dom"/>
</dbReference>
<comment type="caution">
    <text evidence="7">The sequence shown here is derived from an EMBL/GenBank/DDBJ whole genome shotgun (WGS) entry which is preliminary data.</text>
</comment>
<gene>
    <name evidence="7" type="ORF">QBC40DRAFT_322747</name>
</gene>
<evidence type="ECO:0000256" key="2">
    <source>
        <dbReference type="ARBA" id="ARBA00022554"/>
    </source>
</evidence>
<evidence type="ECO:0000259" key="6">
    <source>
        <dbReference type="PROSITE" id="PS50195"/>
    </source>
</evidence>
<comment type="function">
    <text evidence="4">Essential for proper morphogenesis of the vacuole. May exist as structural reinforcement on the surface of the vacuolar membrane and be required for maintenance against rupture by osmotic pressure.</text>
</comment>
<dbReference type="AlphaFoldDB" id="A0AAN7AUQ8"/>
<dbReference type="SUPFAM" id="SSF64268">
    <property type="entry name" value="PX domain"/>
    <property type="match status" value="1"/>
</dbReference>
<reference evidence="7" key="1">
    <citation type="journal article" date="2023" name="Mol. Phylogenet. Evol.">
        <title>Genome-scale phylogeny and comparative genomics of the fungal order Sordariales.</title>
        <authorList>
            <person name="Hensen N."/>
            <person name="Bonometti L."/>
            <person name="Westerberg I."/>
            <person name="Brannstrom I.O."/>
            <person name="Guillou S."/>
            <person name="Cros-Aarteil S."/>
            <person name="Calhoun S."/>
            <person name="Haridas S."/>
            <person name="Kuo A."/>
            <person name="Mondo S."/>
            <person name="Pangilinan J."/>
            <person name="Riley R."/>
            <person name="LaButti K."/>
            <person name="Andreopoulos B."/>
            <person name="Lipzen A."/>
            <person name="Chen C."/>
            <person name="Yan M."/>
            <person name="Daum C."/>
            <person name="Ng V."/>
            <person name="Clum A."/>
            <person name="Steindorff A."/>
            <person name="Ohm R.A."/>
            <person name="Martin F."/>
            <person name="Silar P."/>
            <person name="Natvig D.O."/>
            <person name="Lalanne C."/>
            <person name="Gautier V."/>
            <person name="Ament-Velasquez S.L."/>
            <person name="Kruys A."/>
            <person name="Hutchinson M.I."/>
            <person name="Powell A.J."/>
            <person name="Barry K."/>
            <person name="Miller A.N."/>
            <person name="Grigoriev I.V."/>
            <person name="Debuchy R."/>
            <person name="Gladieux P."/>
            <person name="Hiltunen Thoren M."/>
            <person name="Johannesson H."/>
        </authorList>
    </citation>
    <scope>NUCLEOTIDE SEQUENCE</scope>
    <source>
        <strain evidence="7">CBS 315.58</strain>
    </source>
</reference>
<dbReference type="SMART" id="SM00397">
    <property type="entry name" value="t_SNARE"/>
    <property type="match status" value="1"/>
</dbReference>
<comment type="subcellular location">
    <subcellularLocation>
        <location evidence="1">Vacuole</location>
    </subcellularLocation>
</comment>
<keyword evidence="3" id="KW-0175">Coiled coil</keyword>
<keyword evidence="8" id="KW-1185">Reference proteome</keyword>
<dbReference type="FunFam" id="1.20.5.110:FF:000058">
    <property type="entry name" value="VAM7p Vacuolar SNARE protein"/>
    <property type="match status" value="1"/>
</dbReference>
<sequence length="491" mass="53336">MAPPLEISIPTTSISTPASGKPFTLYNITLRLPLRSFVVQKRYSEFEALHKNLHSLVGAYPPVPLPEKSWWRTSTANSPERTEERRAGLEKYLRAIAEPPDRRWRDTPVWRAFLGLPAGTSTQSASGVSVDGRIPAIGLREANLAAASDPGTWLDLHRELKTSLHEARVALGRRDGALENSARVEAGSAAKRALIKAGNLIGSLSDGLRVMKEEGNKLGEGELRRRRDLLAAARVERDGLDKLSSSFAVAGGGATAGAVGRHQGVASASERAALMGNSDGGPSSIGIVRSSTGRRVLGAPLPETERTRELDNEGVLQLQRDTMTEQDQEVEALAKIIRRQKEMGLAINDEVNRHIDMLDRLNDDVDVVGRKLGVAKDRVKRLDKASMDTHTTVPPLREITERAITTTTRMEIERESTRTDAVQQQQDQPGGGIIDAVLLLIVKTVLAGVQGYALVEWLMGKISAALVWAVEVVLLLVHPTTTTTTGNNNNN</sequence>
<dbReference type="InterPro" id="IPR000727">
    <property type="entry name" value="T_SNARE_dom"/>
</dbReference>
<dbReference type="GO" id="GO:0016192">
    <property type="term" value="P:vesicle-mediated transport"/>
    <property type="evidence" value="ECO:0007669"/>
    <property type="project" value="UniProtKB-ARBA"/>
</dbReference>